<sequence length="87" mass="10030">MPETTLNPTSARKQFYQLLKEVNENHSEIQIISSTNENNAVLISLDDWKAIQETLYLEQTGTLDKVRSREKDESGFTEVDAIDWDNL</sequence>
<keyword evidence="6" id="KW-1185">Reference proteome</keyword>
<dbReference type="InterPro" id="IPR036165">
    <property type="entry name" value="YefM-like_sf"/>
</dbReference>
<organism evidence="4 5">
    <name type="scientific">Alkalibacterium putridalgicola</name>
    <dbReference type="NCBI Taxonomy" id="426703"/>
    <lineage>
        <taxon>Bacteria</taxon>
        <taxon>Bacillati</taxon>
        <taxon>Bacillota</taxon>
        <taxon>Bacilli</taxon>
        <taxon>Lactobacillales</taxon>
        <taxon>Carnobacteriaceae</taxon>
        <taxon>Alkalibacterium</taxon>
    </lineage>
</organism>
<dbReference type="Proteomes" id="UP000198548">
    <property type="component" value="Unassembled WGS sequence"/>
</dbReference>
<reference evidence="4 5" key="1">
    <citation type="submission" date="2016-10" db="EMBL/GenBank/DDBJ databases">
        <authorList>
            <person name="de Groot N.N."/>
        </authorList>
    </citation>
    <scope>NUCLEOTIDE SEQUENCE [LARGE SCALE GENOMIC DNA]</scope>
    <source>
        <strain evidence="4 5">DSM 19182</strain>
    </source>
</reference>
<name>A0A1H7TVV7_9LACT</name>
<proteinExistence type="inferred from homology"/>
<comment type="function">
    <text evidence="2">Antitoxin component of a type II toxin-antitoxin (TA) system.</text>
</comment>
<evidence type="ECO:0000256" key="1">
    <source>
        <dbReference type="ARBA" id="ARBA00009981"/>
    </source>
</evidence>
<dbReference type="PANTHER" id="PTHR33713:SF6">
    <property type="entry name" value="ANTITOXIN YEFM"/>
    <property type="match status" value="1"/>
</dbReference>
<evidence type="ECO:0000256" key="2">
    <source>
        <dbReference type="RuleBase" id="RU362080"/>
    </source>
</evidence>
<dbReference type="AlphaFoldDB" id="A0A1H7TVV7"/>
<gene>
    <name evidence="3" type="ORF">APU01nite_06300</name>
    <name evidence="4" type="ORF">SAMN04488100_11443</name>
</gene>
<evidence type="ECO:0000313" key="3">
    <source>
        <dbReference type="EMBL" id="GEK88591.1"/>
    </source>
</evidence>
<comment type="similarity">
    <text evidence="1 2">Belongs to the phD/YefM antitoxin family.</text>
</comment>
<accession>A0A1H7TVV7</accession>
<dbReference type="Proteomes" id="UP000321425">
    <property type="component" value="Unassembled WGS sequence"/>
</dbReference>
<dbReference type="NCBIfam" id="TIGR01552">
    <property type="entry name" value="phd_fam"/>
    <property type="match status" value="1"/>
</dbReference>
<evidence type="ECO:0000313" key="4">
    <source>
        <dbReference type="EMBL" id="SEL88881.1"/>
    </source>
</evidence>
<dbReference type="STRING" id="426703.SAMN04488100_11443"/>
<dbReference type="RefSeq" id="WP_091488122.1">
    <property type="nucleotide sequence ID" value="NZ_BJUX01000004.1"/>
</dbReference>
<protein>
    <recommendedName>
        <fullName evidence="2">Antitoxin</fullName>
    </recommendedName>
</protein>
<dbReference type="Gene3D" id="3.40.1620.10">
    <property type="entry name" value="YefM-like domain"/>
    <property type="match status" value="1"/>
</dbReference>
<dbReference type="Pfam" id="PF02604">
    <property type="entry name" value="PhdYeFM_antitox"/>
    <property type="match status" value="1"/>
</dbReference>
<dbReference type="OrthoDB" id="2427986at2"/>
<dbReference type="InterPro" id="IPR051405">
    <property type="entry name" value="phD/YefM_antitoxin"/>
</dbReference>
<dbReference type="InterPro" id="IPR006442">
    <property type="entry name" value="Antitoxin_Phd/YefM"/>
</dbReference>
<dbReference type="EMBL" id="FOBL01000014">
    <property type="protein sequence ID" value="SEL88881.1"/>
    <property type="molecule type" value="Genomic_DNA"/>
</dbReference>
<reference evidence="3 6" key="2">
    <citation type="submission" date="2019-07" db="EMBL/GenBank/DDBJ databases">
        <title>Whole genome shotgun sequence of Alkalibacterium putridalgicola NBRC 103243.</title>
        <authorList>
            <person name="Hosoyama A."/>
            <person name="Uohara A."/>
            <person name="Ohji S."/>
            <person name="Ichikawa N."/>
        </authorList>
    </citation>
    <scope>NUCLEOTIDE SEQUENCE [LARGE SCALE GENOMIC DNA]</scope>
    <source>
        <strain evidence="3 6">NBRC 103243</strain>
    </source>
</reference>
<dbReference type="EMBL" id="BJUX01000004">
    <property type="protein sequence ID" value="GEK88591.1"/>
    <property type="molecule type" value="Genomic_DNA"/>
</dbReference>
<evidence type="ECO:0000313" key="5">
    <source>
        <dbReference type="Proteomes" id="UP000198548"/>
    </source>
</evidence>
<evidence type="ECO:0000313" key="6">
    <source>
        <dbReference type="Proteomes" id="UP000321425"/>
    </source>
</evidence>
<dbReference type="SUPFAM" id="SSF143120">
    <property type="entry name" value="YefM-like"/>
    <property type="match status" value="1"/>
</dbReference>
<dbReference type="PANTHER" id="PTHR33713">
    <property type="entry name" value="ANTITOXIN YAFN-RELATED"/>
    <property type="match status" value="1"/>
</dbReference>